<dbReference type="PATRIC" id="fig|1423726.3.peg.3188"/>
<feature type="transmembrane region" description="Helical" evidence="1">
    <location>
        <begin position="119"/>
        <end position="137"/>
    </location>
</feature>
<feature type="domain" description="GGDEF" evidence="2">
    <location>
        <begin position="242"/>
        <end position="381"/>
    </location>
</feature>
<dbReference type="SMART" id="SM00267">
    <property type="entry name" value="GGDEF"/>
    <property type="match status" value="1"/>
</dbReference>
<evidence type="ECO:0000313" key="3">
    <source>
        <dbReference type="EMBL" id="KRK40671.1"/>
    </source>
</evidence>
<protein>
    <submittedName>
        <fullName evidence="3">Signal transduction diguanylate cyclase</fullName>
    </submittedName>
</protein>
<dbReference type="SUPFAM" id="SSF55073">
    <property type="entry name" value="Nucleotide cyclase"/>
    <property type="match status" value="1"/>
</dbReference>
<dbReference type="GO" id="GO:1902201">
    <property type="term" value="P:negative regulation of bacterial-type flagellum-dependent cell motility"/>
    <property type="evidence" value="ECO:0007669"/>
    <property type="project" value="TreeGrafter"/>
</dbReference>
<keyword evidence="1" id="KW-0812">Transmembrane</keyword>
<proteinExistence type="predicted"/>
<dbReference type="PANTHER" id="PTHR45138:SF9">
    <property type="entry name" value="DIGUANYLATE CYCLASE DGCM-RELATED"/>
    <property type="match status" value="1"/>
</dbReference>
<evidence type="ECO:0000259" key="2">
    <source>
        <dbReference type="PROSITE" id="PS50887"/>
    </source>
</evidence>
<keyword evidence="1" id="KW-1133">Transmembrane helix</keyword>
<dbReference type="AlphaFoldDB" id="A0A0R1H2L8"/>
<name>A0A0R1H2L8_9LACO</name>
<dbReference type="Pfam" id="PF00990">
    <property type="entry name" value="GGDEF"/>
    <property type="match status" value="1"/>
</dbReference>
<dbReference type="Gene3D" id="3.30.70.270">
    <property type="match status" value="1"/>
</dbReference>
<reference evidence="3 4" key="1">
    <citation type="journal article" date="2015" name="Genome Announc.">
        <title>Expanding the biotechnology potential of lactobacilli through comparative genomics of 213 strains and associated genera.</title>
        <authorList>
            <person name="Sun Z."/>
            <person name="Harris H.M."/>
            <person name="McCann A."/>
            <person name="Guo C."/>
            <person name="Argimon S."/>
            <person name="Zhang W."/>
            <person name="Yang X."/>
            <person name="Jeffery I.B."/>
            <person name="Cooney J.C."/>
            <person name="Kagawa T.F."/>
            <person name="Liu W."/>
            <person name="Song Y."/>
            <person name="Salvetti E."/>
            <person name="Wrobel A."/>
            <person name="Rasinkangas P."/>
            <person name="Parkhill J."/>
            <person name="Rea M.C."/>
            <person name="O'Sullivan O."/>
            <person name="Ritari J."/>
            <person name="Douillard F.P."/>
            <person name="Paul Ross R."/>
            <person name="Yang R."/>
            <person name="Briner A.E."/>
            <person name="Felis G.E."/>
            <person name="de Vos W.M."/>
            <person name="Barrangou R."/>
            <person name="Klaenhammer T.R."/>
            <person name="Caufield P.W."/>
            <person name="Cui Y."/>
            <person name="Zhang H."/>
            <person name="O'Toole P.W."/>
        </authorList>
    </citation>
    <scope>NUCLEOTIDE SEQUENCE [LARGE SCALE GENOMIC DNA]</scope>
    <source>
        <strain evidence="3 4">DSM 20003</strain>
    </source>
</reference>
<dbReference type="GO" id="GO:0052621">
    <property type="term" value="F:diguanylate cyclase activity"/>
    <property type="evidence" value="ECO:0007669"/>
    <property type="project" value="TreeGrafter"/>
</dbReference>
<dbReference type="GO" id="GO:0043709">
    <property type="term" value="P:cell adhesion involved in single-species biofilm formation"/>
    <property type="evidence" value="ECO:0007669"/>
    <property type="project" value="TreeGrafter"/>
</dbReference>
<comment type="caution">
    <text evidence="3">The sequence shown here is derived from an EMBL/GenBank/DDBJ whole genome shotgun (WGS) entry which is preliminary data.</text>
</comment>
<feature type="transmembrane region" description="Helical" evidence="1">
    <location>
        <begin position="6"/>
        <end position="32"/>
    </location>
</feature>
<dbReference type="NCBIfam" id="TIGR00254">
    <property type="entry name" value="GGDEF"/>
    <property type="match status" value="1"/>
</dbReference>
<accession>A0A0R1H2L8</accession>
<keyword evidence="1" id="KW-0472">Membrane</keyword>
<feature type="transmembrane region" description="Helical" evidence="1">
    <location>
        <begin position="74"/>
        <end position="91"/>
    </location>
</feature>
<sequence>MTGLLVGNFIIFLISNALILLGTIFLFTWSNIRQFSGFFGRHQTVLTILLGVALLIFVNVSGRINRSLLNFPTGYHWIYLVLELLILYYLTTSIDSKWQLVTSLAVIILWYWITPELAISWPVIVGLLVACLFTLLLTHFRASCWTNRWLYIGSLFLFCTPFLVIANLSVPLMNVNLIFEAIAWLFFATEMYEVNHFLQHHNQLLQHYQQQADYDDLTRLKNFRAFRADLERVFNRAQALDQRYALYSMDIDHFKQINDTYGHLAGNQVLQQVAQTLTRLQPQLTHAATFYRTGGEEFALLMVDIVENEQAALANSQLIQQTVSALTFQFGTAAAFQIHLSIGEERSFATDRNYLDIYDRADQFLYTSKRAGRNAITLRGKTIKAP</sequence>
<dbReference type="CDD" id="cd01949">
    <property type="entry name" value="GGDEF"/>
    <property type="match status" value="1"/>
</dbReference>
<evidence type="ECO:0000256" key="1">
    <source>
        <dbReference type="SAM" id="Phobius"/>
    </source>
</evidence>
<dbReference type="RefSeq" id="WP_057903394.1">
    <property type="nucleotide sequence ID" value="NZ_AZDA01000006.1"/>
</dbReference>
<dbReference type="EMBL" id="AZDA01000006">
    <property type="protein sequence ID" value="KRK40671.1"/>
    <property type="molecule type" value="Genomic_DNA"/>
</dbReference>
<dbReference type="Proteomes" id="UP000051461">
    <property type="component" value="Unassembled WGS sequence"/>
</dbReference>
<dbReference type="PANTHER" id="PTHR45138">
    <property type="entry name" value="REGULATORY COMPONENTS OF SENSORY TRANSDUCTION SYSTEM"/>
    <property type="match status" value="1"/>
</dbReference>
<dbReference type="InterPro" id="IPR050469">
    <property type="entry name" value="Diguanylate_Cyclase"/>
</dbReference>
<dbReference type="InterPro" id="IPR000160">
    <property type="entry name" value="GGDEF_dom"/>
</dbReference>
<keyword evidence="4" id="KW-1185">Reference proteome</keyword>
<dbReference type="GO" id="GO:0005886">
    <property type="term" value="C:plasma membrane"/>
    <property type="evidence" value="ECO:0007669"/>
    <property type="project" value="TreeGrafter"/>
</dbReference>
<evidence type="ECO:0000313" key="4">
    <source>
        <dbReference type="Proteomes" id="UP000051461"/>
    </source>
</evidence>
<feature type="transmembrane region" description="Helical" evidence="1">
    <location>
        <begin position="149"/>
        <end position="169"/>
    </location>
</feature>
<dbReference type="InterPro" id="IPR029787">
    <property type="entry name" value="Nucleotide_cyclase"/>
</dbReference>
<dbReference type="OrthoDB" id="9759607at2"/>
<gene>
    <name evidence="3" type="ORF">FC07_GL003074</name>
</gene>
<dbReference type="STRING" id="1423726.FC07_GL003074"/>
<dbReference type="InterPro" id="IPR043128">
    <property type="entry name" value="Rev_trsase/Diguanyl_cyclase"/>
</dbReference>
<dbReference type="PROSITE" id="PS50887">
    <property type="entry name" value="GGDEF"/>
    <property type="match status" value="1"/>
</dbReference>
<organism evidence="3 4">
    <name type="scientific">Loigolactobacillus bifermentans DSM 20003</name>
    <dbReference type="NCBI Taxonomy" id="1423726"/>
    <lineage>
        <taxon>Bacteria</taxon>
        <taxon>Bacillati</taxon>
        <taxon>Bacillota</taxon>
        <taxon>Bacilli</taxon>
        <taxon>Lactobacillales</taxon>
        <taxon>Lactobacillaceae</taxon>
        <taxon>Loigolactobacillus</taxon>
    </lineage>
</organism>
<feature type="transmembrane region" description="Helical" evidence="1">
    <location>
        <begin position="44"/>
        <end position="62"/>
    </location>
</feature>